<dbReference type="InterPro" id="IPR006684">
    <property type="entry name" value="YbgC/YbaW"/>
</dbReference>
<dbReference type="Proteomes" id="UP000233387">
    <property type="component" value="Unassembled WGS sequence"/>
</dbReference>
<comment type="similarity">
    <text evidence="1">Belongs to the 4-hydroxybenzoyl-CoA thioesterase family.</text>
</comment>
<dbReference type="PIRSF" id="PIRSF003230">
    <property type="entry name" value="YbgC"/>
    <property type="match status" value="1"/>
</dbReference>
<dbReference type="InterPro" id="IPR050563">
    <property type="entry name" value="4-hydroxybenzoyl-CoA_TE"/>
</dbReference>
<evidence type="ECO:0000256" key="1">
    <source>
        <dbReference type="ARBA" id="ARBA00005953"/>
    </source>
</evidence>
<reference evidence="3 4" key="1">
    <citation type="submission" date="2017-06" db="EMBL/GenBank/DDBJ databases">
        <title>Raineya orbicola gen. nov., sp. nov. a slightly thermophilic bacterium of the phylum Bacteroidetes and the description of Raineyaceae fam. nov.</title>
        <authorList>
            <person name="Albuquerque L."/>
            <person name="Polonia A.R.M."/>
            <person name="Barroso C."/>
            <person name="Froufe H.J.C."/>
            <person name="Lage O."/>
            <person name="Lobo-Da-Cunha A."/>
            <person name="Egas C."/>
            <person name="Da Costa M.S."/>
        </authorList>
    </citation>
    <scope>NUCLEOTIDE SEQUENCE [LARGE SCALE GENOMIC DNA]</scope>
    <source>
        <strain evidence="3 4">SPSPC-11</strain>
    </source>
</reference>
<dbReference type="NCBIfam" id="TIGR00051">
    <property type="entry name" value="YbgC/FadM family acyl-CoA thioesterase"/>
    <property type="match status" value="1"/>
</dbReference>
<keyword evidence="2 3" id="KW-0378">Hydrolase</keyword>
<dbReference type="PANTHER" id="PTHR31793:SF27">
    <property type="entry name" value="NOVEL THIOESTERASE SUPERFAMILY DOMAIN AND SAPOSIN A-TYPE DOMAIN CONTAINING PROTEIN (0610012H03RIK)"/>
    <property type="match status" value="1"/>
</dbReference>
<comment type="caution">
    <text evidence="3">The sequence shown here is derived from an EMBL/GenBank/DDBJ whole genome shotgun (WGS) entry which is preliminary data.</text>
</comment>
<accession>A0A2N3IJS6</accession>
<dbReference type="AlphaFoldDB" id="A0A2N3IJS6"/>
<proteinExistence type="inferred from homology"/>
<evidence type="ECO:0000256" key="2">
    <source>
        <dbReference type="ARBA" id="ARBA00022801"/>
    </source>
</evidence>
<keyword evidence="4" id="KW-1185">Reference proteome</keyword>
<dbReference type="SUPFAM" id="SSF54637">
    <property type="entry name" value="Thioesterase/thiol ester dehydrase-isomerase"/>
    <property type="match status" value="1"/>
</dbReference>
<dbReference type="Pfam" id="PF13279">
    <property type="entry name" value="4HBT_2"/>
    <property type="match status" value="1"/>
</dbReference>
<dbReference type="CDD" id="cd00586">
    <property type="entry name" value="4HBT"/>
    <property type="match status" value="1"/>
</dbReference>
<organism evidence="3 4">
    <name type="scientific">Raineya orbicola</name>
    <dbReference type="NCBI Taxonomy" id="2016530"/>
    <lineage>
        <taxon>Bacteria</taxon>
        <taxon>Pseudomonadati</taxon>
        <taxon>Bacteroidota</taxon>
        <taxon>Cytophagia</taxon>
        <taxon>Cytophagales</taxon>
        <taxon>Raineyaceae</taxon>
        <taxon>Raineya</taxon>
    </lineage>
</organism>
<evidence type="ECO:0000313" key="4">
    <source>
        <dbReference type="Proteomes" id="UP000233387"/>
    </source>
</evidence>
<dbReference type="RefSeq" id="WP_101357706.1">
    <property type="nucleotide sequence ID" value="NZ_NKXO01000005.1"/>
</dbReference>
<dbReference type="EMBL" id="NKXO01000005">
    <property type="protein sequence ID" value="PKQ70521.1"/>
    <property type="molecule type" value="Genomic_DNA"/>
</dbReference>
<dbReference type="InterPro" id="IPR029069">
    <property type="entry name" value="HotDog_dom_sf"/>
</dbReference>
<dbReference type="OrthoDB" id="9800856at2"/>
<name>A0A2N3IJS6_9BACT</name>
<dbReference type="Gene3D" id="3.10.129.10">
    <property type="entry name" value="Hotdog Thioesterase"/>
    <property type="match status" value="1"/>
</dbReference>
<sequence length="136" mass="16349">MYQSHTQIRVRYAETDQMKYVYYGNYAIYFEVARVECLRNLGLDYKSLESEHKIMMPVLEHYSRYLKPAFYDDLLTIRVSIPELPQSRIRFEYEILRENTLLHNGYTTLAFIHTENLRPVRCPDVLLNLLKPYFAV</sequence>
<evidence type="ECO:0000313" key="3">
    <source>
        <dbReference type="EMBL" id="PKQ70521.1"/>
    </source>
</evidence>
<protein>
    <submittedName>
        <fullName evidence="3">Acyl-CoA thioester hydrolase, YbgC/YbaW family</fullName>
    </submittedName>
</protein>
<dbReference type="GO" id="GO:0047617">
    <property type="term" value="F:fatty acyl-CoA hydrolase activity"/>
    <property type="evidence" value="ECO:0007669"/>
    <property type="project" value="TreeGrafter"/>
</dbReference>
<gene>
    <name evidence="3" type="ORF">Rain11_0441</name>
</gene>
<dbReference type="PANTHER" id="PTHR31793">
    <property type="entry name" value="4-HYDROXYBENZOYL-COA THIOESTERASE FAMILY MEMBER"/>
    <property type="match status" value="1"/>
</dbReference>